<dbReference type="InterPro" id="IPR001296">
    <property type="entry name" value="Glyco_trans_1"/>
</dbReference>
<dbReference type="EC" id="2.4.-.-" evidence="3"/>
<name>A0A564SRS7_9FIRM</name>
<keyword evidence="4" id="KW-1185">Reference proteome</keyword>
<dbReference type="CDD" id="cd03812">
    <property type="entry name" value="GT4_CapH-like"/>
    <property type="match status" value="1"/>
</dbReference>
<dbReference type="Gene3D" id="3.40.50.2000">
    <property type="entry name" value="Glycogen Phosphorylase B"/>
    <property type="match status" value="2"/>
</dbReference>
<keyword evidence="3" id="KW-0808">Transferase</keyword>
<reference evidence="3 4" key="1">
    <citation type="submission" date="2019-07" db="EMBL/GenBank/DDBJ databases">
        <authorList>
            <person name="Hibberd C M."/>
            <person name="Gehrig L. J."/>
            <person name="Chang H.-W."/>
            <person name="Venkatesh S."/>
        </authorList>
    </citation>
    <scope>NUCLEOTIDE SEQUENCE [LARGE SCALE GENOMIC DNA]</scope>
    <source>
        <strain evidence="3">Ruminococcus_obeum_SSTS_Bg7063</strain>
    </source>
</reference>
<dbReference type="Pfam" id="PF13439">
    <property type="entry name" value="Glyco_transf_4"/>
    <property type="match status" value="1"/>
</dbReference>
<dbReference type="EMBL" id="CABHNB010000013">
    <property type="protein sequence ID" value="VUW97896.1"/>
    <property type="molecule type" value="Genomic_DNA"/>
</dbReference>
<protein>
    <submittedName>
        <fullName evidence="3">Glycosyltransferase EpsF</fullName>
        <ecNumber evidence="3">2.4.-.-</ecNumber>
    </submittedName>
</protein>
<dbReference type="InterPro" id="IPR028098">
    <property type="entry name" value="Glyco_trans_4-like_N"/>
</dbReference>
<dbReference type="AlphaFoldDB" id="A0A564SRS7"/>
<evidence type="ECO:0000259" key="1">
    <source>
        <dbReference type="Pfam" id="PF00534"/>
    </source>
</evidence>
<feature type="domain" description="Glycosyl transferase family 1" evidence="1">
    <location>
        <begin position="179"/>
        <end position="306"/>
    </location>
</feature>
<feature type="domain" description="Glycosyltransferase subfamily 4-like N-terminal" evidence="2">
    <location>
        <begin position="15"/>
        <end position="168"/>
    </location>
</feature>
<gene>
    <name evidence="3" type="primary">epsF_2</name>
    <name evidence="3" type="ORF">ROSSTS7063_00912</name>
</gene>
<evidence type="ECO:0000259" key="2">
    <source>
        <dbReference type="Pfam" id="PF13439"/>
    </source>
</evidence>
<keyword evidence="3" id="KW-0328">Glycosyltransferase</keyword>
<evidence type="ECO:0000313" key="4">
    <source>
        <dbReference type="Proteomes" id="UP000409147"/>
    </source>
</evidence>
<dbReference type="SUPFAM" id="SSF53756">
    <property type="entry name" value="UDP-Glycosyltransferase/glycogen phosphorylase"/>
    <property type="match status" value="1"/>
</dbReference>
<evidence type="ECO:0000313" key="3">
    <source>
        <dbReference type="EMBL" id="VUW97896.1"/>
    </source>
</evidence>
<dbReference type="RefSeq" id="WP_186290920.1">
    <property type="nucleotide sequence ID" value="NZ_CABHNB010000013.1"/>
</dbReference>
<dbReference type="PANTHER" id="PTHR45947:SF3">
    <property type="entry name" value="SULFOQUINOVOSYL TRANSFERASE SQD2"/>
    <property type="match status" value="1"/>
</dbReference>
<dbReference type="InterPro" id="IPR050194">
    <property type="entry name" value="Glycosyltransferase_grp1"/>
</dbReference>
<sequence>MDIRVLHIVTYMGRGGLETMLMNYYRHIDRNKVQFDFLVHRDFEADYDAEIRELGGKIYHISRLIPWSHSYREKLKHFFREHSEYKIVHVHQDCLSSVALQCAKECGVPVRIAHSHTSSAVKDLKYLIKKYYMKKIPVYATDLFACGKQAGNWMFRGNDFRVIPNGICVQDYIYSEKKRKKIRKESDTENNLVIGHVGNFTRAKNHEFLLRVFCEILKKESSAQLILVGDGKFQEKIKKQAIQLGIQENIFFTGTRSDVNELMQTMDVFVFPSLYEGLPVTMIEAQAAGLPCVISDYVSEECIVTSDLISVMKLSDSVEMWAECALQKVKIDRRNTSEEIEKAGYDIKIAAKKLEQIYLEKYDKYGVK</sequence>
<accession>A0A564SRS7</accession>
<dbReference type="Pfam" id="PF00534">
    <property type="entry name" value="Glycos_transf_1"/>
    <property type="match status" value="1"/>
</dbReference>
<organism evidence="3 4">
    <name type="scientific">Blautia obeum</name>
    <dbReference type="NCBI Taxonomy" id="40520"/>
    <lineage>
        <taxon>Bacteria</taxon>
        <taxon>Bacillati</taxon>
        <taxon>Bacillota</taxon>
        <taxon>Clostridia</taxon>
        <taxon>Lachnospirales</taxon>
        <taxon>Lachnospiraceae</taxon>
        <taxon>Blautia</taxon>
    </lineage>
</organism>
<dbReference type="PANTHER" id="PTHR45947">
    <property type="entry name" value="SULFOQUINOVOSYL TRANSFERASE SQD2"/>
    <property type="match status" value="1"/>
</dbReference>
<dbReference type="Proteomes" id="UP000409147">
    <property type="component" value="Unassembled WGS sequence"/>
</dbReference>
<proteinExistence type="predicted"/>
<dbReference type="GO" id="GO:0016757">
    <property type="term" value="F:glycosyltransferase activity"/>
    <property type="evidence" value="ECO:0007669"/>
    <property type="project" value="UniProtKB-KW"/>
</dbReference>